<dbReference type="Pfam" id="PF01261">
    <property type="entry name" value="AP_endonuc_2"/>
    <property type="match status" value="1"/>
</dbReference>
<dbReference type="GO" id="GO:0006284">
    <property type="term" value="P:base-excision repair"/>
    <property type="evidence" value="ECO:0007669"/>
    <property type="project" value="TreeGrafter"/>
</dbReference>
<dbReference type="PANTHER" id="PTHR21445">
    <property type="entry name" value="ENDONUCLEASE IV ENDODEOXYRIBONUCLEASE IV"/>
    <property type="match status" value="1"/>
</dbReference>
<keyword evidence="2 9" id="KW-0540">Nuclease</keyword>
<dbReference type="GO" id="GO:0008833">
    <property type="term" value="F:deoxyribonuclease IV (phage-T4-induced) activity"/>
    <property type="evidence" value="ECO:0007669"/>
    <property type="project" value="UniProtKB-UniRule"/>
</dbReference>
<dbReference type="GO" id="GO:0003906">
    <property type="term" value="F:DNA-(apurinic or apyrimidinic site) endonuclease activity"/>
    <property type="evidence" value="ECO:0007669"/>
    <property type="project" value="TreeGrafter"/>
</dbReference>
<dbReference type="HAMAP" id="MF_00152">
    <property type="entry name" value="Nfo"/>
    <property type="match status" value="1"/>
</dbReference>
<dbReference type="AlphaFoldDB" id="A0A517R677"/>
<name>A0A517R677_9PLAN</name>
<keyword evidence="5 9" id="KW-0227">DNA damage</keyword>
<dbReference type="EMBL" id="CP036268">
    <property type="protein sequence ID" value="QDT39388.1"/>
    <property type="molecule type" value="Genomic_DNA"/>
</dbReference>
<dbReference type="SUPFAM" id="SSF51658">
    <property type="entry name" value="Xylose isomerase-like"/>
    <property type="match status" value="1"/>
</dbReference>
<evidence type="ECO:0000256" key="2">
    <source>
        <dbReference type="ARBA" id="ARBA00022722"/>
    </source>
</evidence>
<keyword evidence="12" id="KW-1185">Reference proteome</keyword>
<gene>
    <name evidence="9 11" type="primary">nfo</name>
    <name evidence="11" type="ORF">Pan189_37950</name>
</gene>
<feature type="binding site" evidence="9">
    <location>
        <position position="229"/>
    </location>
    <ligand>
        <name>Zn(2+)</name>
        <dbReference type="ChEBI" id="CHEBI:29105"/>
        <label>3</label>
    </ligand>
</feature>
<dbReference type="GO" id="GO:0008081">
    <property type="term" value="F:phosphoric diester hydrolase activity"/>
    <property type="evidence" value="ECO:0007669"/>
    <property type="project" value="TreeGrafter"/>
</dbReference>
<dbReference type="EC" id="3.1.21.2" evidence="9"/>
<accession>A0A517R677</accession>
<evidence type="ECO:0000256" key="1">
    <source>
        <dbReference type="ARBA" id="ARBA00005340"/>
    </source>
</evidence>
<feature type="binding site" evidence="9">
    <location>
        <position position="67"/>
    </location>
    <ligand>
        <name>Zn(2+)</name>
        <dbReference type="ChEBI" id="CHEBI:29105"/>
        <label>1</label>
    </ligand>
</feature>
<dbReference type="PROSITE" id="PS00731">
    <property type="entry name" value="AP_NUCLEASE_F2_3"/>
    <property type="match status" value="1"/>
</dbReference>
<reference evidence="11 12" key="1">
    <citation type="submission" date="2019-02" db="EMBL/GenBank/DDBJ databases">
        <title>Deep-cultivation of Planctomycetes and their phenomic and genomic characterization uncovers novel biology.</title>
        <authorList>
            <person name="Wiegand S."/>
            <person name="Jogler M."/>
            <person name="Boedeker C."/>
            <person name="Pinto D."/>
            <person name="Vollmers J."/>
            <person name="Rivas-Marin E."/>
            <person name="Kohn T."/>
            <person name="Peeters S.H."/>
            <person name="Heuer A."/>
            <person name="Rast P."/>
            <person name="Oberbeckmann S."/>
            <person name="Bunk B."/>
            <person name="Jeske O."/>
            <person name="Meyerdierks A."/>
            <person name="Storesund J.E."/>
            <person name="Kallscheuer N."/>
            <person name="Luecker S."/>
            <person name="Lage O.M."/>
            <person name="Pohl T."/>
            <person name="Merkel B.J."/>
            <person name="Hornburger P."/>
            <person name="Mueller R.-W."/>
            <person name="Bruemmer F."/>
            <person name="Labrenz M."/>
            <person name="Spormann A.M."/>
            <person name="Op den Camp H."/>
            <person name="Overmann J."/>
            <person name="Amann R."/>
            <person name="Jetten M.S.M."/>
            <person name="Mascher T."/>
            <person name="Medema M.H."/>
            <person name="Devos D.P."/>
            <person name="Kaster A.-K."/>
            <person name="Ovreas L."/>
            <person name="Rohde M."/>
            <person name="Galperin M.Y."/>
            <person name="Jogler C."/>
        </authorList>
    </citation>
    <scope>NUCLEOTIDE SEQUENCE [LARGE SCALE GENOMIC DNA]</scope>
    <source>
        <strain evidence="11 12">Pan189</strain>
    </source>
</reference>
<feature type="binding site" evidence="9">
    <location>
        <position position="143"/>
    </location>
    <ligand>
        <name>Zn(2+)</name>
        <dbReference type="ChEBI" id="CHEBI:29105"/>
        <label>1</label>
    </ligand>
</feature>
<protein>
    <recommendedName>
        <fullName evidence="9">Probable endonuclease 4</fullName>
        <ecNumber evidence="9">3.1.21.2</ecNumber>
    </recommendedName>
    <alternativeName>
        <fullName evidence="9">Endodeoxyribonuclease IV</fullName>
    </alternativeName>
    <alternativeName>
        <fullName evidence="9">Endonuclease IV</fullName>
    </alternativeName>
</protein>
<evidence type="ECO:0000313" key="11">
    <source>
        <dbReference type="EMBL" id="QDT39388.1"/>
    </source>
</evidence>
<dbReference type="InterPro" id="IPR018246">
    <property type="entry name" value="AP_endonuc_F2_Zn_BS"/>
</dbReference>
<dbReference type="PANTHER" id="PTHR21445:SF0">
    <property type="entry name" value="APURINIC-APYRIMIDINIC ENDONUCLEASE"/>
    <property type="match status" value="1"/>
</dbReference>
<comment type="catalytic activity">
    <reaction evidence="9">
        <text>Endonucleolytic cleavage to 5'-phosphooligonucleotide end-products.</text>
        <dbReference type="EC" id="3.1.21.2"/>
    </reaction>
</comment>
<dbReference type="GO" id="GO:0008270">
    <property type="term" value="F:zinc ion binding"/>
    <property type="evidence" value="ECO:0007669"/>
    <property type="project" value="UniProtKB-UniRule"/>
</dbReference>
<evidence type="ECO:0000256" key="5">
    <source>
        <dbReference type="ARBA" id="ARBA00022763"/>
    </source>
</evidence>
<evidence type="ECO:0000256" key="4">
    <source>
        <dbReference type="ARBA" id="ARBA00022759"/>
    </source>
</evidence>
<evidence type="ECO:0000256" key="6">
    <source>
        <dbReference type="ARBA" id="ARBA00022801"/>
    </source>
</evidence>
<dbReference type="Proteomes" id="UP000317318">
    <property type="component" value="Chromosome"/>
</dbReference>
<keyword evidence="3 9" id="KW-0479">Metal-binding</keyword>
<feature type="binding site" evidence="9">
    <location>
        <position position="214"/>
    </location>
    <ligand>
        <name>Zn(2+)</name>
        <dbReference type="ChEBI" id="CHEBI:29105"/>
        <label>2</label>
    </ligand>
</feature>
<sequence length="288" mass="31973">MPLFGAHLSIAGGYHKAAEAAAALKMDCVQIFTKNNNQWRAKPITEEDVSLFREAVEGAGLSYPCAHTSYLLNPAAPDDELWHKSIDGLIVELERAEQLGLAGLVLHPGSPKDRGEEFGLDRITQCLDRVLAKADSEVPIWLEATAGQGSHLGHRFEQLGELLKRSARPKRLAVCIDTCHIFAAGYPIADETDYEQTIAELDHHVGLSNVAAFHLNDSKKELGSRVDRHEHIGQGKIGREGFRNVVTDSRFDSLPMYLETPKGQREKDDKDWDAVNLGLLRRLKPRAR</sequence>
<dbReference type="GO" id="GO:0003677">
    <property type="term" value="F:DNA binding"/>
    <property type="evidence" value="ECO:0007669"/>
    <property type="project" value="InterPro"/>
</dbReference>
<comment type="function">
    <text evidence="9">Endonuclease IV plays a role in DNA repair. It cleaves phosphodiester bonds at apurinic or apyrimidinic (AP) sites, generating a 3'-hydroxyl group and a 5'-terminal sugar phosphate.</text>
</comment>
<evidence type="ECO:0000256" key="8">
    <source>
        <dbReference type="ARBA" id="ARBA00023204"/>
    </source>
</evidence>
<organism evidence="11 12">
    <name type="scientific">Stratiformator vulcanicus</name>
    <dbReference type="NCBI Taxonomy" id="2527980"/>
    <lineage>
        <taxon>Bacteria</taxon>
        <taxon>Pseudomonadati</taxon>
        <taxon>Planctomycetota</taxon>
        <taxon>Planctomycetia</taxon>
        <taxon>Planctomycetales</taxon>
        <taxon>Planctomycetaceae</taxon>
        <taxon>Stratiformator</taxon>
    </lineage>
</organism>
<dbReference type="OrthoDB" id="9805666at2"/>
<evidence type="ECO:0000256" key="3">
    <source>
        <dbReference type="ARBA" id="ARBA00022723"/>
    </source>
</evidence>
<proteinExistence type="inferred from homology"/>
<keyword evidence="8 9" id="KW-0234">DNA repair</keyword>
<evidence type="ECO:0000313" key="12">
    <source>
        <dbReference type="Proteomes" id="UP000317318"/>
    </source>
</evidence>
<keyword evidence="4 9" id="KW-0255">Endonuclease</keyword>
<keyword evidence="7 9" id="KW-0862">Zinc</keyword>
<evidence type="ECO:0000259" key="10">
    <source>
        <dbReference type="Pfam" id="PF01261"/>
    </source>
</evidence>
<feature type="binding site" evidence="9">
    <location>
        <position position="259"/>
    </location>
    <ligand>
        <name>Zn(2+)</name>
        <dbReference type="ChEBI" id="CHEBI:29105"/>
        <label>2</label>
    </ligand>
</feature>
<dbReference type="InterPro" id="IPR036237">
    <property type="entry name" value="Xyl_isomerase-like_sf"/>
</dbReference>
<keyword evidence="6 9" id="KW-0378">Hydrolase</keyword>
<dbReference type="PROSITE" id="PS51432">
    <property type="entry name" value="AP_NUCLEASE_F2_4"/>
    <property type="match status" value="1"/>
</dbReference>
<dbReference type="FunFam" id="3.20.20.150:FF:000001">
    <property type="entry name" value="Probable endonuclease 4"/>
    <property type="match status" value="1"/>
</dbReference>
<evidence type="ECO:0000256" key="7">
    <source>
        <dbReference type="ARBA" id="ARBA00022833"/>
    </source>
</evidence>
<feature type="domain" description="Xylose isomerase-like TIM barrel" evidence="10">
    <location>
        <begin position="19"/>
        <end position="267"/>
    </location>
</feature>
<dbReference type="InterPro" id="IPR013022">
    <property type="entry name" value="Xyl_isomerase-like_TIM-brl"/>
</dbReference>
<comment type="similarity">
    <text evidence="1 9">Belongs to the AP endonuclease 2 family.</text>
</comment>
<dbReference type="CDD" id="cd00019">
    <property type="entry name" value="AP2Ec"/>
    <property type="match status" value="1"/>
</dbReference>
<feature type="binding site" evidence="9">
    <location>
        <position position="107"/>
    </location>
    <ligand>
        <name>Zn(2+)</name>
        <dbReference type="ChEBI" id="CHEBI:29105"/>
        <label>1</label>
    </ligand>
</feature>
<dbReference type="RefSeq" id="WP_145365525.1">
    <property type="nucleotide sequence ID" value="NZ_CP036268.1"/>
</dbReference>
<dbReference type="KEGG" id="svp:Pan189_37950"/>
<dbReference type="Gene3D" id="3.20.20.150">
    <property type="entry name" value="Divalent-metal-dependent TIM barrel enzymes"/>
    <property type="match status" value="1"/>
</dbReference>
<comment type="cofactor">
    <cofactor evidence="9">
        <name>Zn(2+)</name>
        <dbReference type="ChEBI" id="CHEBI:29105"/>
    </cofactor>
    <text evidence="9">Binds 3 Zn(2+) ions.</text>
</comment>
<feature type="binding site" evidence="9">
    <location>
        <position position="143"/>
    </location>
    <ligand>
        <name>Zn(2+)</name>
        <dbReference type="ChEBI" id="CHEBI:29105"/>
        <label>2</label>
    </ligand>
</feature>
<dbReference type="SMART" id="SM00518">
    <property type="entry name" value="AP2Ec"/>
    <property type="match status" value="1"/>
</dbReference>
<dbReference type="PROSITE" id="PS00730">
    <property type="entry name" value="AP_NUCLEASE_F2_2"/>
    <property type="match status" value="1"/>
</dbReference>
<feature type="binding site" evidence="9">
    <location>
        <position position="177"/>
    </location>
    <ligand>
        <name>Zn(2+)</name>
        <dbReference type="ChEBI" id="CHEBI:29105"/>
        <label>2</label>
    </ligand>
</feature>
<feature type="binding site" evidence="9">
    <location>
        <position position="227"/>
    </location>
    <ligand>
        <name>Zn(2+)</name>
        <dbReference type="ChEBI" id="CHEBI:29105"/>
        <label>3</label>
    </ligand>
</feature>
<dbReference type="InterPro" id="IPR001719">
    <property type="entry name" value="AP_endonuc_2"/>
</dbReference>
<evidence type="ECO:0000256" key="9">
    <source>
        <dbReference type="HAMAP-Rule" id="MF_00152"/>
    </source>
</evidence>
<dbReference type="NCBIfam" id="TIGR00587">
    <property type="entry name" value="nfo"/>
    <property type="match status" value="1"/>
</dbReference>
<feature type="binding site" evidence="9">
    <location>
        <position position="180"/>
    </location>
    <ligand>
        <name>Zn(2+)</name>
        <dbReference type="ChEBI" id="CHEBI:29105"/>
        <label>3</label>
    </ligand>
</feature>